<dbReference type="AlphaFoldDB" id="A0A2P2P5G2"/>
<name>A0A2P2P5G2_RHIMU</name>
<reference evidence="1" key="1">
    <citation type="submission" date="2018-02" db="EMBL/GenBank/DDBJ databases">
        <title>Rhizophora mucronata_Transcriptome.</title>
        <authorList>
            <person name="Meera S.P."/>
            <person name="Sreeshan A."/>
            <person name="Augustine A."/>
        </authorList>
    </citation>
    <scope>NUCLEOTIDE SEQUENCE</scope>
    <source>
        <tissue evidence="1">Leaf</tissue>
    </source>
</reference>
<organism evidence="1">
    <name type="scientific">Rhizophora mucronata</name>
    <name type="common">Asiatic mangrove</name>
    <dbReference type="NCBI Taxonomy" id="61149"/>
    <lineage>
        <taxon>Eukaryota</taxon>
        <taxon>Viridiplantae</taxon>
        <taxon>Streptophyta</taxon>
        <taxon>Embryophyta</taxon>
        <taxon>Tracheophyta</taxon>
        <taxon>Spermatophyta</taxon>
        <taxon>Magnoliopsida</taxon>
        <taxon>eudicotyledons</taxon>
        <taxon>Gunneridae</taxon>
        <taxon>Pentapetalae</taxon>
        <taxon>rosids</taxon>
        <taxon>fabids</taxon>
        <taxon>Malpighiales</taxon>
        <taxon>Rhizophoraceae</taxon>
        <taxon>Rhizophora</taxon>
    </lineage>
</organism>
<protein>
    <submittedName>
        <fullName evidence="1">Uncharacterized protein</fullName>
    </submittedName>
</protein>
<proteinExistence type="predicted"/>
<accession>A0A2P2P5G2</accession>
<sequence length="30" mass="3652">MPQQDKIWEHQSIHRTTKDERIGENILFSN</sequence>
<evidence type="ECO:0000313" key="1">
    <source>
        <dbReference type="EMBL" id="MBX49970.1"/>
    </source>
</evidence>
<dbReference type="EMBL" id="GGEC01069486">
    <property type="protein sequence ID" value="MBX49970.1"/>
    <property type="molecule type" value="Transcribed_RNA"/>
</dbReference>